<feature type="region of interest" description="Disordered" evidence="1">
    <location>
        <begin position="301"/>
        <end position="336"/>
    </location>
</feature>
<protein>
    <submittedName>
        <fullName evidence="2">Uncharacterized protein</fullName>
    </submittedName>
</protein>
<proteinExistence type="predicted"/>
<feature type="region of interest" description="Disordered" evidence="1">
    <location>
        <begin position="127"/>
        <end position="148"/>
    </location>
</feature>
<feature type="compositionally biased region" description="Polar residues" evidence="1">
    <location>
        <begin position="301"/>
        <end position="313"/>
    </location>
</feature>
<reference evidence="2" key="1">
    <citation type="submission" date="2016-12" db="EMBL/GenBank/DDBJ databases">
        <title>An insight into the sialome and mialome of the sand fly, Nyssomyia neivai.</title>
        <authorList>
            <person name="Sebastian V."/>
            <person name="Goulart T.M."/>
            <person name="Oliveira W."/>
            <person name="Calvo E."/>
            <person name="Oliveira L.F."/>
            <person name="Pinto M.C."/>
            <person name="Rosselino A.M."/>
            <person name="Ribeiro J.M."/>
        </authorList>
    </citation>
    <scope>NUCLEOTIDE SEQUENCE</scope>
</reference>
<organism evidence="2">
    <name type="scientific">Nyssomyia neivai</name>
    <dbReference type="NCBI Taxonomy" id="330878"/>
    <lineage>
        <taxon>Eukaryota</taxon>
        <taxon>Metazoa</taxon>
        <taxon>Ecdysozoa</taxon>
        <taxon>Arthropoda</taxon>
        <taxon>Hexapoda</taxon>
        <taxon>Insecta</taxon>
        <taxon>Pterygota</taxon>
        <taxon>Neoptera</taxon>
        <taxon>Endopterygota</taxon>
        <taxon>Diptera</taxon>
        <taxon>Nematocera</taxon>
        <taxon>Psychodoidea</taxon>
        <taxon>Psychodidae</taxon>
        <taxon>Nyssomyia</taxon>
    </lineage>
</organism>
<dbReference type="EMBL" id="GFDF01010633">
    <property type="protein sequence ID" value="JAV03451.1"/>
    <property type="molecule type" value="Transcribed_RNA"/>
</dbReference>
<evidence type="ECO:0000256" key="1">
    <source>
        <dbReference type="SAM" id="MobiDB-lite"/>
    </source>
</evidence>
<dbReference type="AlphaFoldDB" id="A0A1L8DAF6"/>
<evidence type="ECO:0000313" key="2">
    <source>
        <dbReference type="EMBL" id="JAV03451.1"/>
    </source>
</evidence>
<name>A0A1L8DAF6_9DIPT</name>
<accession>A0A1L8DAF6</accession>
<sequence>MCRCLQSIWEDFYWHCIEEKFCYDESIAHYNPEEDEYIVGEKAKNGMIVETNQDNNNPPICAQPMRIQRHCSTISSKIHEDDFHRDIQTNVPVLAPEILAVFRNSQIFHEHSQKISKNLSTKPTFITHQPTTQHNTTKVQQEQKSDVEEKLLSRLEGETKPDDDVQPQKLGAISIRKFSAIDEEDEFFPELRATKPKTFLAPTDTPLRPRSLKHVQSVPHLPIRPSSETDIFTITSAYSQISMTPEIPSISFSALPKNFEDRPAMEYREAKSLQSIQTANCMRTAAFDFTMPRYFRHSELYPQNSEPSSQAGSVESVLKRSVSTQNLRQIEKSKRLKALRGTLPPLLIGSNGKEKH</sequence>
<feature type="compositionally biased region" description="Polar residues" evidence="1">
    <location>
        <begin position="127"/>
        <end position="140"/>
    </location>
</feature>